<dbReference type="AlphaFoldDB" id="A9V4T0"/>
<reference evidence="11 12" key="1">
    <citation type="journal article" date="2008" name="Nature">
        <title>The genome of the choanoflagellate Monosiga brevicollis and the origin of metazoans.</title>
        <authorList>
            <consortium name="JGI Sequencing"/>
            <person name="King N."/>
            <person name="Westbrook M.J."/>
            <person name="Young S.L."/>
            <person name="Kuo A."/>
            <person name="Abedin M."/>
            <person name="Chapman J."/>
            <person name="Fairclough S."/>
            <person name="Hellsten U."/>
            <person name="Isogai Y."/>
            <person name="Letunic I."/>
            <person name="Marr M."/>
            <person name="Pincus D."/>
            <person name="Putnam N."/>
            <person name="Rokas A."/>
            <person name="Wright K.J."/>
            <person name="Zuzow R."/>
            <person name="Dirks W."/>
            <person name="Good M."/>
            <person name="Goodstein D."/>
            <person name="Lemons D."/>
            <person name="Li W."/>
            <person name="Lyons J.B."/>
            <person name="Morris A."/>
            <person name="Nichols S."/>
            <person name="Richter D.J."/>
            <person name="Salamov A."/>
            <person name="Bork P."/>
            <person name="Lim W.A."/>
            <person name="Manning G."/>
            <person name="Miller W.T."/>
            <person name="McGinnis W."/>
            <person name="Shapiro H."/>
            <person name="Tjian R."/>
            <person name="Grigoriev I.V."/>
            <person name="Rokhsar D."/>
        </authorList>
    </citation>
    <scope>NUCLEOTIDE SEQUENCE [LARGE SCALE GENOMIC DNA]</scope>
    <source>
        <strain evidence="12">MX1 / ATCC 50154</strain>
    </source>
</reference>
<dbReference type="GO" id="GO:0050839">
    <property type="term" value="F:cell adhesion molecule binding"/>
    <property type="evidence" value="ECO:0000318"/>
    <property type="project" value="GO_Central"/>
</dbReference>
<dbReference type="InterPro" id="IPR002126">
    <property type="entry name" value="Cadherin-like_dom"/>
</dbReference>
<dbReference type="SUPFAM" id="SSF49313">
    <property type="entry name" value="Cadherin-like"/>
    <property type="match status" value="10"/>
</dbReference>
<feature type="chain" id="PRO_5002742683" description="Cadherin domain-containing protein" evidence="9">
    <location>
        <begin position="34"/>
        <end position="1222"/>
    </location>
</feature>
<keyword evidence="2" id="KW-0812">Transmembrane</keyword>
<name>A9V4T0_MONBE</name>
<feature type="signal peptide" evidence="9">
    <location>
        <begin position="1"/>
        <end position="33"/>
    </location>
</feature>
<dbReference type="PROSITE" id="PS50268">
    <property type="entry name" value="CADHERIN_2"/>
    <property type="match status" value="10"/>
</dbReference>
<comment type="subcellular location">
    <subcellularLocation>
        <location evidence="1">Membrane</location>
    </subcellularLocation>
</comment>
<dbReference type="GO" id="GO:0005509">
    <property type="term" value="F:calcium ion binding"/>
    <property type="evidence" value="ECO:0007669"/>
    <property type="project" value="InterPro"/>
</dbReference>
<evidence type="ECO:0000313" key="11">
    <source>
        <dbReference type="EMBL" id="EDQ87508.1"/>
    </source>
</evidence>
<keyword evidence="9" id="KW-0732">Signal</keyword>
<dbReference type="PRINTS" id="PR00205">
    <property type="entry name" value="CADHERIN"/>
</dbReference>
<dbReference type="PROSITE" id="PS00232">
    <property type="entry name" value="CADHERIN_1"/>
    <property type="match status" value="3"/>
</dbReference>
<keyword evidence="8" id="KW-0325">Glycoprotein</keyword>
<keyword evidence="4" id="KW-0106">Calcium</keyword>
<dbReference type="Gene3D" id="2.60.40.60">
    <property type="entry name" value="Cadherins"/>
    <property type="match status" value="11"/>
</dbReference>
<dbReference type="GO" id="GO:0005886">
    <property type="term" value="C:plasma membrane"/>
    <property type="evidence" value="ECO:0000318"/>
    <property type="project" value="GO_Central"/>
</dbReference>
<evidence type="ECO:0000256" key="4">
    <source>
        <dbReference type="ARBA" id="ARBA00022837"/>
    </source>
</evidence>
<dbReference type="InterPro" id="IPR015919">
    <property type="entry name" value="Cadherin-like_sf"/>
</dbReference>
<dbReference type="EMBL" id="CH991559">
    <property type="protein sequence ID" value="EDQ87508.1"/>
    <property type="molecule type" value="Genomic_DNA"/>
</dbReference>
<protein>
    <recommendedName>
        <fullName evidence="10">Cadherin domain-containing protein</fullName>
    </recommendedName>
</protein>
<evidence type="ECO:0000256" key="3">
    <source>
        <dbReference type="ARBA" id="ARBA00022737"/>
    </source>
</evidence>
<feature type="domain" description="Cadherin" evidence="10">
    <location>
        <begin position="37"/>
        <end position="143"/>
    </location>
</feature>
<dbReference type="GeneID" id="5893025"/>
<feature type="domain" description="Cadherin" evidence="10">
    <location>
        <begin position="664"/>
        <end position="791"/>
    </location>
</feature>
<dbReference type="RefSeq" id="XP_001747768.1">
    <property type="nucleotide sequence ID" value="XM_001747716.1"/>
</dbReference>
<feature type="domain" description="Cadherin" evidence="10">
    <location>
        <begin position="345"/>
        <end position="448"/>
    </location>
</feature>
<dbReference type="InParanoid" id="A9V4T0"/>
<feature type="domain" description="Cadherin" evidence="10">
    <location>
        <begin position="1005"/>
        <end position="1098"/>
    </location>
</feature>
<feature type="domain" description="Cadherin" evidence="10">
    <location>
        <begin position="810"/>
        <end position="905"/>
    </location>
</feature>
<dbReference type="STRING" id="81824.A9V4T0"/>
<evidence type="ECO:0000256" key="7">
    <source>
        <dbReference type="ARBA" id="ARBA00023136"/>
    </source>
</evidence>
<feature type="domain" description="Cadherin" evidence="10">
    <location>
        <begin position="554"/>
        <end position="664"/>
    </location>
</feature>
<feature type="domain" description="Cadherin" evidence="10">
    <location>
        <begin position="915"/>
        <end position="996"/>
    </location>
</feature>
<proteinExistence type="predicted"/>
<dbReference type="InterPro" id="IPR020894">
    <property type="entry name" value="Cadherin_CS"/>
</dbReference>
<evidence type="ECO:0000256" key="6">
    <source>
        <dbReference type="ARBA" id="ARBA00022989"/>
    </source>
</evidence>
<evidence type="ECO:0000256" key="2">
    <source>
        <dbReference type="ARBA" id="ARBA00022692"/>
    </source>
</evidence>
<dbReference type="FunFam" id="2.60.40.60:FF:000363">
    <property type="entry name" value="Dachsous cadherin-related 1a"/>
    <property type="match status" value="2"/>
</dbReference>
<evidence type="ECO:0000256" key="9">
    <source>
        <dbReference type="SAM" id="SignalP"/>
    </source>
</evidence>
<accession>A9V4T0</accession>
<keyword evidence="6" id="KW-1133">Transmembrane helix</keyword>
<feature type="domain" description="Cadherin" evidence="10">
    <location>
        <begin position="246"/>
        <end position="343"/>
    </location>
</feature>
<dbReference type="CDD" id="cd11304">
    <property type="entry name" value="Cadherin_repeat"/>
    <property type="match status" value="10"/>
</dbReference>
<dbReference type="PANTHER" id="PTHR24026:SF136">
    <property type="entry name" value="PROTOCADHERIN-23"/>
    <property type="match status" value="1"/>
</dbReference>
<keyword evidence="3" id="KW-0677">Repeat</keyword>
<evidence type="ECO:0000256" key="5">
    <source>
        <dbReference type="ARBA" id="ARBA00022889"/>
    </source>
</evidence>
<dbReference type="PANTHER" id="PTHR24026">
    <property type="entry name" value="FAT ATYPICAL CADHERIN-RELATED"/>
    <property type="match status" value="1"/>
</dbReference>
<feature type="domain" description="Cadherin" evidence="10">
    <location>
        <begin position="448"/>
        <end position="553"/>
    </location>
</feature>
<organism evidence="11 12">
    <name type="scientific">Monosiga brevicollis</name>
    <name type="common">Choanoflagellate</name>
    <dbReference type="NCBI Taxonomy" id="81824"/>
    <lineage>
        <taxon>Eukaryota</taxon>
        <taxon>Choanoflagellata</taxon>
        <taxon>Craspedida</taxon>
        <taxon>Salpingoecidae</taxon>
        <taxon>Monosiga</taxon>
    </lineage>
</organism>
<keyword evidence="5" id="KW-0130">Cell adhesion</keyword>
<evidence type="ECO:0000313" key="12">
    <source>
        <dbReference type="Proteomes" id="UP000001357"/>
    </source>
</evidence>
<gene>
    <name evidence="11" type="primary">MBCDH6</name>
    <name evidence="11" type="ORF">MONBRDRAFT_27265</name>
</gene>
<dbReference type="KEGG" id="mbr:MONBRDRAFT_27265"/>
<dbReference type="SMART" id="SM00112">
    <property type="entry name" value="CA"/>
    <property type="match status" value="8"/>
</dbReference>
<dbReference type="GO" id="GO:0007155">
    <property type="term" value="P:cell adhesion"/>
    <property type="evidence" value="ECO:0000318"/>
    <property type="project" value="GO_Central"/>
</dbReference>
<feature type="domain" description="Cadherin" evidence="10">
    <location>
        <begin position="144"/>
        <end position="245"/>
    </location>
</feature>
<evidence type="ECO:0000256" key="8">
    <source>
        <dbReference type="ARBA" id="ARBA00023180"/>
    </source>
</evidence>
<dbReference type="eggNOG" id="KOG1219">
    <property type="taxonomic scope" value="Eukaryota"/>
</dbReference>
<keyword evidence="7" id="KW-0472">Membrane</keyword>
<evidence type="ECO:0000256" key="1">
    <source>
        <dbReference type="ARBA" id="ARBA00004370"/>
    </source>
</evidence>
<keyword evidence="12" id="KW-1185">Reference proteome</keyword>
<dbReference type="GO" id="GO:0007156">
    <property type="term" value="P:homophilic cell adhesion via plasma membrane adhesion molecules"/>
    <property type="evidence" value="ECO:0007669"/>
    <property type="project" value="InterPro"/>
</dbReference>
<dbReference type="Proteomes" id="UP000001357">
    <property type="component" value="Unassembled WGS sequence"/>
</dbReference>
<evidence type="ECO:0000259" key="10">
    <source>
        <dbReference type="PROSITE" id="PS50268"/>
    </source>
</evidence>
<sequence>MRSALGALRPLGTASLALLLLLLIALQPLGADAALGMSCQISITIPEEEPLGTLVTTMTASGGTPPYTFNFVASNYLAPISPDGFYNISSTGAMRVHNRIDADLYPQGLTVRYLVRATDSVGTTGTCYSIISVDNINDNPPTCLDAQNIFTVAENAPNDQSLGSVAIEDPDTGSAISFSLLNSTAPTGMFQFSSNVVKLHDNSMLDYDTEPYSYTLFVRVDDGGFQAACPVQILITNVNDEPPTFLDGPYSFHVLESASIYELVGIVNASGGGRDSPPSNYAVVGSSSFTITPTGRLQVMTPLDADVLTGPLEFMVVALDGPFNASTNVTVFVDDVNDIAPFFDNPSPYLVQLPEDTANGTTVLIFNVSNPDITPAFQEFTLQLLTASPFFELDLSAEPSLKLRYAPDYEIPSQRNLSLVVQASDDAGYSLATIIITVLDANDNAPQLTSQLDFFVNEGENIGFEVAQLTASDRDSGLAGQVQFIQDSPLSGYFNVTPDGRVLVAQQLSFFQDPVVSVSVYPEDLGSPPLRGPTSFLNISVIELITNDAAPTFDNGPFSVTIPEDVTPNEPIIRINVTDMDPAHGNGPFLFELVSAPAFVQLQPVAERSVDVVMTRQVDVDPPGAIVFYSFGIRVSDNHPYNPLTRVAIFNLTIVDANDNAPQILDEYEIFVFENMTSGVELITIIPSDADRDPVNQGFFLVTVGDTFTSDLQTGVISLAPGMALDAEAAFPPAGTQVSVVGFNTPFVYGERQTFFTIYCLPFDPVNGTFPRDNAIVRVNVLDSNDETPVFTNPIAFLTLREGQDFSQGFSATDADITSPNNVIDYAIDSASDDIFELVGQVVQNSMEIDAEAHGLQLRVTIRATDRGFPTLATCFDLGADCYFTSPDFELIVTVTDVNDNAPAIDAIDYVPAFENLTLGSTLVDFTLSDADVTSPNNKMALSISDDSGLFRVEGTRILLNGTLDYETQQSYNPPLSVSTVITINVLDVNDNAPFLVFDSLLDYVYENDPAGTQLGVVNVSDLDSGVNAMVTLSTATSPSHASAVYNNTAVVLVDGHTLTVGDLALNVTGTDHGSPPLATTLHHEALVLDVNNHCPVVTSPLDVTVHANAISDHLVTIVQATDDDIGANSNLSFEALGGNATAFVNISASSGAVTVRVSDFCALANEVLVLESVKSGVIASTPTFSPQSTHEVLVGAIVQLQLPWTHSRAAQDCAAYPHPAR</sequence>